<keyword evidence="2" id="KW-1133">Transmembrane helix</keyword>
<feature type="transmembrane region" description="Helical" evidence="2">
    <location>
        <begin position="105"/>
        <end position="125"/>
    </location>
</feature>
<protein>
    <submittedName>
        <fullName evidence="3">Uncharacterized protein</fullName>
    </submittedName>
</protein>
<dbReference type="EMBL" id="JABZGF010000176">
    <property type="protein sequence ID" value="MBF0966696.1"/>
    <property type="molecule type" value="Genomic_DNA"/>
</dbReference>
<dbReference type="AlphaFoldDB" id="A0A929RQB3"/>
<evidence type="ECO:0000313" key="4">
    <source>
        <dbReference type="Proteomes" id="UP000759246"/>
    </source>
</evidence>
<sequence length="205" mass="22660">MSINDESHRKSSPPWSAQESGDPVAPRALSIDEEWAVIMALEEERGRAHAPERTAVAAPPPSQTDLSYLEPIVYPHSCTPLNPWRATGPTPVPTRDRWRWKWWRLWALPSLAFLTVVTVAVVRLYGSAVDRGDPKSLIMPFLFLGTLWWNCIIHTLYVTCVRRMNPSVGFHIGAAIAAFVVSSVAAFVCVWAFLTAVNLGVVAGA</sequence>
<feature type="transmembrane region" description="Helical" evidence="2">
    <location>
        <begin position="137"/>
        <end position="158"/>
    </location>
</feature>
<evidence type="ECO:0000313" key="3">
    <source>
        <dbReference type="EMBL" id="MBF0966696.1"/>
    </source>
</evidence>
<comment type="caution">
    <text evidence="3">The sequence shown here is derived from an EMBL/GenBank/DDBJ whole genome shotgun (WGS) entry which is preliminary data.</text>
</comment>
<feature type="region of interest" description="Disordered" evidence="1">
    <location>
        <begin position="1"/>
        <end position="25"/>
    </location>
</feature>
<proteinExistence type="predicted"/>
<evidence type="ECO:0000256" key="2">
    <source>
        <dbReference type="SAM" id="Phobius"/>
    </source>
</evidence>
<keyword evidence="2" id="KW-0472">Membrane</keyword>
<reference evidence="3" key="1">
    <citation type="submission" date="2020-04" db="EMBL/GenBank/DDBJ databases">
        <title>Deep metagenomics examines the oral microbiome during advanced dental caries in children, revealing novel taxa and co-occurrences with host molecules.</title>
        <authorList>
            <person name="Baker J.L."/>
            <person name="Morton J.T."/>
            <person name="Dinis M."/>
            <person name="Alvarez R."/>
            <person name="Tran N.C."/>
            <person name="Knight R."/>
            <person name="Edlund A."/>
        </authorList>
    </citation>
    <scope>NUCLEOTIDE SEQUENCE</scope>
    <source>
        <strain evidence="3">JCVI_30_bin.13</strain>
    </source>
</reference>
<name>A0A929RQB3_9ACTO</name>
<feature type="transmembrane region" description="Helical" evidence="2">
    <location>
        <begin position="170"/>
        <end position="194"/>
    </location>
</feature>
<dbReference type="Proteomes" id="UP000759246">
    <property type="component" value="Unassembled WGS sequence"/>
</dbReference>
<evidence type="ECO:0000256" key="1">
    <source>
        <dbReference type="SAM" id="MobiDB-lite"/>
    </source>
</evidence>
<keyword evidence="2" id="KW-0812">Transmembrane</keyword>
<organism evidence="3 4">
    <name type="scientific">Actinomyces bouchesdurhonensis</name>
    <dbReference type="NCBI Taxonomy" id="1852361"/>
    <lineage>
        <taxon>Bacteria</taxon>
        <taxon>Bacillati</taxon>
        <taxon>Actinomycetota</taxon>
        <taxon>Actinomycetes</taxon>
        <taxon>Actinomycetales</taxon>
        <taxon>Actinomycetaceae</taxon>
        <taxon>Actinomyces</taxon>
    </lineage>
</organism>
<accession>A0A929RQB3</accession>
<gene>
    <name evidence="3" type="ORF">HXK09_06005</name>
</gene>